<proteinExistence type="predicted"/>
<keyword evidence="1" id="KW-0472">Membrane</keyword>
<dbReference type="Proteomes" id="UP000628984">
    <property type="component" value="Unassembled WGS sequence"/>
</dbReference>
<keyword evidence="1" id="KW-0812">Transmembrane</keyword>
<evidence type="ECO:0000256" key="1">
    <source>
        <dbReference type="SAM" id="Phobius"/>
    </source>
</evidence>
<sequence length="52" mass="5542">MFKEFLTREDGAITVDFVVVTGLVAGLSIGVTLMLNEEVRAFAVAIAQQITG</sequence>
<reference evidence="2" key="2">
    <citation type="submission" date="2020-09" db="EMBL/GenBank/DDBJ databases">
        <authorList>
            <person name="Sun Q."/>
            <person name="Kim S."/>
        </authorList>
    </citation>
    <scope>NUCLEOTIDE SEQUENCE</scope>
    <source>
        <strain evidence="2">KCTC 23714</strain>
    </source>
</reference>
<keyword evidence="3" id="KW-1185">Reference proteome</keyword>
<gene>
    <name evidence="2" type="ORF">GCM10011452_09640</name>
</gene>
<dbReference type="RefSeq" id="WP_189632651.1">
    <property type="nucleotide sequence ID" value="NZ_BMYQ01000001.1"/>
</dbReference>
<dbReference type="EMBL" id="BMYQ01000001">
    <property type="protein sequence ID" value="GGW24213.1"/>
    <property type="molecule type" value="Genomic_DNA"/>
</dbReference>
<organism evidence="2 3">
    <name type="scientific">Gemmobacter lanyuensis</name>
    <dbReference type="NCBI Taxonomy" id="1054497"/>
    <lineage>
        <taxon>Bacteria</taxon>
        <taxon>Pseudomonadati</taxon>
        <taxon>Pseudomonadota</taxon>
        <taxon>Alphaproteobacteria</taxon>
        <taxon>Rhodobacterales</taxon>
        <taxon>Paracoccaceae</taxon>
        <taxon>Gemmobacter</taxon>
    </lineage>
</organism>
<protein>
    <submittedName>
        <fullName evidence="2">Uncharacterized protein</fullName>
    </submittedName>
</protein>
<evidence type="ECO:0000313" key="3">
    <source>
        <dbReference type="Proteomes" id="UP000628984"/>
    </source>
</evidence>
<comment type="caution">
    <text evidence="2">The sequence shown here is derived from an EMBL/GenBank/DDBJ whole genome shotgun (WGS) entry which is preliminary data.</text>
</comment>
<evidence type="ECO:0000313" key="2">
    <source>
        <dbReference type="EMBL" id="GGW24213.1"/>
    </source>
</evidence>
<keyword evidence="1" id="KW-1133">Transmembrane helix</keyword>
<feature type="transmembrane region" description="Helical" evidence="1">
    <location>
        <begin position="12"/>
        <end position="35"/>
    </location>
</feature>
<accession>A0A918INQ9</accession>
<reference evidence="2" key="1">
    <citation type="journal article" date="2014" name="Int. J. Syst. Evol. Microbiol.">
        <title>Complete genome sequence of Corynebacterium casei LMG S-19264T (=DSM 44701T), isolated from a smear-ripened cheese.</title>
        <authorList>
            <consortium name="US DOE Joint Genome Institute (JGI-PGF)"/>
            <person name="Walter F."/>
            <person name="Albersmeier A."/>
            <person name="Kalinowski J."/>
            <person name="Ruckert C."/>
        </authorList>
    </citation>
    <scope>NUCLEOTIDE SEQUENCE</scope>
    <source>
        <strain evidence="2">KCTC 23714</strain>
    </source>
</reference>
<dbReference type="AlphaFoldDB" id="A0A918INQ9"/>
<name>A0A918INQ9_9RHOB</name>